<sequence>MDEALDQINPWPSNAVMQLTPVATTVLQHILKGRTNRQIAEALRRSPRTIEVHRRHIMRKLGASTIVDLIRAASARGLGPMTNISTEESV</sequence>
<evidence type="ECO:0000259" key="4">
    <source>
        <dbReference type="PROSITE" id="PS50043"/>
    </source>
</evidence>
<dbReference type="Gene3D" id="1.10.10.10">
    <property type="entry name" value="Winged helix-like DNA-binding domain superfamily/Winged helix DNA-binding domain"/>
    <property type="match status" value="1"/>
</dbReference>
<keyword evidence="1" id="KW-0805">Transcription regulation</keyword>
<dbReference type="PANTHER" id="PTHR44688:SF16">
    <property type="entry name" value="DNA-BINDING TRANSCRIPTIONAL ACTIVATOR DEVR_DOSR"/>
    <property type="match status" value="1"/>
</dbReference>
<evidence type="ECO:0000313" key="5">
    <source>
        <dbReference type="EMBL" id="MDI6451629.1"/>
    </source>
</evidence>
<dbReference type="CDD" id="cd06170">
    <property type="entry name" value="LuxR_C_like"/>
    <property type="match status" value="1"/>
</dbReference>
<dbReference type="PROSITE" id="PS50043">
    <property type="entry name" value="HTH_LUXR_2"/>
    <property type="match status" value="1"/>
</dbReference>
<protein>
    <submittedName>
        <fullName evidence="5">LuxR C-terminal-related transcriptional regulator</fullName>
    </submittedName>
</protein>
<dbReference type="SUPFAM" id="SSF46894">
    <property type="entry name" value="C-terminal effector domain of the bipartite response regulators"/>
    <property type="match status" value="1"/>
</dbReference>
<organism evidence="5 6">
    <name type="scientific">Anaerobaca lacustris</name>
    <dbReference type="NCBI Taxonomy" id="3044600"/>
    <lineage>
        <taxon>Bacteria</taxon>
        <taxon>Pseudomonadati</taxon>
        <taxon>Planctomycetota</taxon>
        <taxon>Phycisphaerae</taxon>
        <taxon>Sedimentisphaerales</taxon>
        <taxon>Anaerobacaceae</taxon>
        <taxon>Anaerobaca</taxon>
    </lineage>
</organism>
<proteinExistence type="predicted"/>
<dbReference type="GO" id="GO:0003677">
    <property type="term" value="F:DNA binding"/>
    <property type="evidence" value="ECO:0007669"/>
    <property type="project" value="UniProtKB-KW"/>
</dbReference>
<dbReference type="PANTHER" id="PTHR44688">
    <property type="entry name" value="DNA-BINDING TRANSCRIPTIONAL ACTIVATOR DEVR_DOSR"/>
    <property type="match status" value="1"/>
</dbReference>
<keyword evidence="3" id="KW-0804">Transcription</keyword>
<gene>
    <name evidence="5" type="ORF">QJ522_21380</name>
</gene>
<comment type="caution">
    <text evidence="5">The sequence shown here is derived from an EMBL/GenBank/DDBJ whole genome shotgun (WGS) entry which is preliminary data.</text>
</comment>
<feature type="domain" description="HTH luxR-type" evidence="4">
    <location>
        <begin position="12"/>
        <end position="77"/>
    </location>
</feature>
<dbReference type="InterPro" id="IPR016032">
    <property type="entry name" value="Sig_transdc_resp-reg_C-effctor"/>
</dbReference>
<evidence type="ECO:0000256" key="3">
    <source>
        <dbReference type="ARBA" id="ARBA00023163"/>
    </source>
</evidence>
<dbReference type="AlphaFoldDB" id="A0AAW6U7H2"/>
<dbReference type="PRINTS" id="PR00038">
    <property type="entry name" value="HTHLUXR"/>
</dbReference>
<dbReference type="Pfam" id="PF00196">
    <property type="entry name" value="GerE"/>
    <property type="match status" value="1"/>
</dbReference>
<evidence type="ECO:0000256" key="2">
    <source>
        <dbReference type="ARBA" id="ARBA00023125"/>
    </source>
</evidence>
<dbReference type="RefSeq" id="WP_349247039.1">
    <property type="nucleotide sequence ID" value="NZ_JASCXX010000043.1"/>
</dbReference>
<dbReference type="GO" id="GO:0006355">
    <property type="term" value="P:regulation of DNA-templated transcription"/>
    <property type="evidence" value="ECO:0007669"/>
    <property type="project" value="InterPro"/>
</dbReference>
<evidence type="ECO:0000313" key="6">
    <source>
        <dbReference type="Proteomes" id="UP001431776"/>
    </source>
</evidence>
<keyword evidence="6" id="KW-1185">Reference proteome</keyword>
<dbReference type="InterPro" id="IPR000792">
    <property type="entry name" value="Tscrpt_reg_LuxR_C"/>
</dbReference>
<name>A0AAW6U7H2_9BACT</name>
<dbReference type="PROSITE" id="PS00622">
    <property type="entry name" value="HTH_LUXR_1"/>
    <property type="match status" value="1"/>
</dbReference>
<accession>A0AAW6U7H2</accession>
<dbReference type="InterPro" id="IPR036388">
    <property type="entry name" value="WH-like_DNA-bd_sf"/>
</dbReference>
<dbReference type="SMART" id="SM00421">
    <property type="entry name" value="HTH_LUXR"/>
    <property type="match status" value="1"/>
</dbReference>
<evidence type="ECO:0000256" key="1">
    <source>
        <dbReference type="ARBA" id="ARBA00023015"/>
    </source>
</evidence>
<dbReference type="Proteomes" id="UP001431776">
    <property type="component" value="Unassembled WGS sequence"/>
</dbReference>
<keyword evidence="2" id="KW-0238">DNA-binding</keyword>
<dbReference type="EMBL" id="JASCXX010000043">
    <property type="protein sequence ID" value="MDI6451629.1"/>
    <property type="molecule type" value="Genomic_DNA"/>
</dbReference>
<reference evidence="5" key="1">
    <citation type="submission" date="2023-05" db="EMBL/GenBank/DDBJ databases">
        <title>Anaerotaeda fermentans gen. nov., sp. nov., a novel anaerobic planctomycete of the new family within the order Sedimentisphaerales isolated from Taman Peninsula, Russia.</title>
        <authorList>
            <person name="Khomyakova M.A."/>
            <person name="Merkel A.Y."/>
            <person name="Slobodkin A.I."/>
        </authorList>
    </citation>
    <scope>NUCLEOTIDE SEQUENCE</scope>
    <source>
        <strain evidence="5">M17dextr</strain>
    </source>
</reference>